<feature type="transmembrane region" description="Helical" evidence="7">
    <location>
        <begin position="357"/>
        <end position="378"/>
    </location>
</feature>
<evidence type="ECO:0000256" key="1">
    <source>
        <dbReference type="ARBA" id="ARBA00004651"/>
    </source>
</evidence>
<gene>
    <name evidence="9" type="ORF">OOZ53_02905</name>
</gene>
<dbReference type="PANTHER" id="PTHR23517:SF2">
    <property type="entry name" value="MULTIDRUG RESISTANCE PROTEIN MDTH"/>
    <property type="match status" value="1"/>
</dbReference>
<feature type="transmembrane region" description="Helical" evidence="7">
    <location>
        <begin position="73"/>
        <end position="92"/>
    </location>
</feature>
<evidence type="ECO:0000256" key="5">
    <source>
        <dbReference type="ARBA" id="ARBA00022989"/>
    </source>
</evidence>
<feature type="transmembrane region" description="Helical" evidence="7">
    <location>
        <begin position="318"/>
        <end position="337"/>
    </location>
</feature>
<proteinExistence type="predicted"/>
<feature type="transmembrane region" description="Helical" evidence="7">
    <location>
        <begin position="132"/>
        <end position="153"/>
    </location>
</feature>
<evidence type="ECO:0000256" key="7">
    <source>
        <dbReference type="SAM" id="Phobius"/>
    </source>
</evidence>
<evidence type="ECO:0000256" key="6">
    <source>
        <dbReference type="ARBA" id="ARBA00023136"/>
    </source>
</evidence>
<feature type="transmembrane region" description="Helical" evidence="7">
    <location>
        <begin position="98"/>
        <end position="120"/>
    </location>
</feature>
<feature type="transmembrane region" description="Helical" evidence="7">
    <location>
        <begin position="9"/>
        <end position="34"/>
    </location>
</feature>
<feature type="transmembrane region" description="Helical" evidence="7">
    <location>
        <begin position="40"/>
        <end position="66"/>
    </location>
</feature>
<dbReference type="SUPFAM" id="SSF103473">
    <property type="entry name" value="MFS general substrate transporter"/>
    <property type="match status" value="1"/>
</dbReference>
<feature type="transmembrane region" description="Helical" evidence="7">
    <location>
        <begin position="159"/>
        <end position="179"/>
    </location>
</feature>
<dbReference type="PROSITE" id="PS50850">
    <property type="entry name" value="MFS"/>
    <property type="match status" value="1"/>
</dbReference>
<dbReference type="InterPro" id="IPR011701">
    <property type="entry name" value="MFS"/>
</dbReference>
<evidence type="ECO:0000259" key="8">
    <source>
        <dbReference type="PROSITE" id="PS50850"/>
    </source>
</evidence>
<dbReference type="Proteomes" id="UP001148313">
    <property type="component" value="Unassembled WGS sequence"/>
</dbReference>
<feature type="transmembrane region" description="Helical" evidence="7">
    <location>
        <begin position="270"/>
        <end position="289"/>
    </location>
</feature>
<evidence type="ECO:0000313" key="9">
    <source>
        <dbReference type="EMBL" id="MDA4844278.1"/>
    </source>
</evidence>
<keyword evidence="3" id="KW-1003">Cell membrane</keyword>
<keyword evidence="10" id="KW-1185">Reference proteome</keyword>
<evidence type="ECO:0000313" key="10">
    <source>
        <dbReference type="Proteomes" id="UP001148313"/>
    </source>
</evidence>
<dbReference type="RefSeq" id="WP_271087797.1">
    <property type="nucleotide sequence ID" value="NZ_JAPJZH010000001.1"/>
</dbReference>
<keyword evidence="4 7" id="KW-0812">Transmembrane</keyword>
<feature type="transmembrane region" description="Helical" evidence="7">
    <location>
        <begin position="384"/>
        <end position="403"/>
    </location>
</feature>
<keyword evidence="6 7" id="KW-0472">Membrane</keyword>
<evidence type="ECO:0000256" key="4">
    <source>
        <dbReference type="ARBA" id="ARBA00022692"/>
    </source>
</evidence>
<feature type="domain" description="Major facilitator superfamily (MFS) profile" evidence="8">
    <location>
        <begin position="7"/>
        <end position="408"/>
    </location>
</feature>
<accession>A0ABT4VHW2</accession>
<dbReference type="InterPro" id="IPR020846">
    <property type="entry name" value="MFS_dom"/>
</dbReference>
<protein>
    <submittedName>
        <fullName evidence="9">MFS transporter</fullName>
    </submittedName>
</protein>
<keyword evidence="2" id="KW-0813">Transport</keyword>
<dbReference type="Gene3D" id="1.20.1250.20">
    <property type="entry name" value="MFS general substrate transporter like domains"/>
    <property type="match status" value="2"/>
</dbReference>
<dbReference type="PANTHER" id="PTHR23517">
    <property type="entry name" value="RESISTANCE PROTEIN MDTM, PUTATIVE-RELATED-RELATED"/>
    <property type="match status" value="1"/>
</dbReference>
<comment type="subcellular location">
    <subcellularLocation>
        <location evidence="1">Cell membrane</location>
        <topology evidence="1">Multi-pass membrane protein</topology>
    </subcellularLocation>
</comment>
<dbReference type="Pfam" id="PF07690">
    <property type="entry name" value="MFS_1"/>
    <property type="match status" value="2"/>
</dbReference>
<keyword evidence="5 7" id="KW-1133">Transmembrane helix</keyword>
<dbReference type="EMBL" id="JAPJZH010000001">
    <property type="protein sequence ID" value="MDA4844278.1"/>
    <property type="molecule type" value="Genomic_DNA"/>
</dbReference>
<dbReference type="InterPro" id="IPR036259">
    <property type="entry name" value="MFS_trans_sf"/>
</dbReference>
<organism evidence="9 10">
    <name type="scientific">Hoeflea poritis</name>
    <dbReference type="NCBI Taxonomy" id="2993659"/>
    <lineage>
        <taxon>Bacteria</taxon>
        <taxon>Pseudomonadati</taxon>
        <taxon>Pseudomonadota</taxon>
        <taxon>Alphaproteobacteria</taxon>
        <taxon>Hyphomicrobiales</taxon>
        <taxon>Rhizobiaceae</taxon>
        <taxon>Hoeflea</taxon>
    </lineage>
</organism>
<dbReference type="InterPro" id="IPR050171">
    <property type="entry name" value="MFS_Transporters"/>
</dbReference>
<comment type="caution">
    <text evidence="9">The sequence shown here is derived from an EMBL/GenBank/DDBJ whole genome shotgun (WGS) entry which is preliminary data.</text>
</comment>
<evidence type="ECO:0000256" key="3">
    <source>
        <dbReference type="ARBA" id="ARBA00022475"/>
    </source>
</evidence>
<evidence type="ECO:0000256" key="2">
    <source>
        <dbReference type="ARBA" id="ARBA00022448"/>
    </source>
</evidence>
<feature type="transmembrane region" description="Helical" evidence="7">
    <location>
        <begin position="207"/>
        <end position="226"/>
    </location>
</feature>
<name>A0ABT4VHW2_9HYPH</name>
<feature type="transmembrane region" description="Helical" evidence="7">
    <location>
        <begin position="296"/>
        <end position="312"/>
    </location>
</feature>
<sequence>MTRDRLHFLLLNIGHFLDHLFTLIFATVAALALIREWGVGYAALLAYATPGFLAFGAFALPAGWIADRWSRDGMMCVFFIGIGIASILTAFAQTPLQIGFGLFAIGVFAAIYHPVGLAILTMKWRNMGMRIAANGVWGNLGVACAALITGFLIDHGGWRLAFIAPGLVSIVMGFAYMALRWRAMQADHRPAAPQEAPSHPSPDKRAVVLRVSLIVFLTTAVSSIIFQSTTFALPKIFDERLQGLAEALSEWMQAVAVAGNSDVATAVGTLAFVVFAVASIAQLVVGALLDRIGPRNVFLGVAAMQMVFFSIMPGLTDGIALAVALGFMLGAFGQIPINDYMIGKMASGPFRARIYGVRYVVSFSVLAATLPLIAIVYDRWGFDTLFRILAGAALVIFLAVAALPSRLPVPQRANAAAE</sequence>
<reference evidence="9" key="1">
    <citation type="submission" date="2022-11" db="EMBL/GenBank/DDBJ databases">
        <title>Hoeflea poritis sp. nov., isolated from scleractinian coral Porites lutea.</title>
        <authorList>
            <person name="Zhang G."/>
            <person name="Wei Q."/>
            <person name="Cai L."/>
        </authorList>
    </citation>
    <scope>NUCLEOTIDE SEQUENCE</scope>
    <source>
        <strain evidence="9">E7-10</strain>
    </source>
</reference>